<evidence type="ECO:0000313" key="7">
    <source>
        <dbReference type="RefSeq" id="XP_010258842.1"/>
    </source>
</evidence>
<keyword evidence="3" id="KW-0804">Transcription</keyword>
<dbReference type="OMA" id="DYNCTDY"/>
<dbReference type="PANTHER" id="PTHR13408">
    <property type="entry name" value="DNA-DIRECTED RNA POLYMERASE III"/>
    <property type="match status" value="1"/>
</dbReference>
<dbReference type="AlphaFoldDB" id="A0A1U7ZYC6"/>
<evidence type="ECO:0000313" key="6">
    <source>
        <dbReference type="Proteomes" id="UP000189703"/>
    </source>
</evidence>
<reference evidence="7" key="1">
    <citation type="submission" date="2025-08" db="UniProtKB">
        <authorList>
            <consortium name="RefSeq"/>
        </authorList>
    </citation>
    <scope>IDENTIFICATION</scope>
</reference>
<name>A0A1U7ZYC6_NELNU</name>
<gene>
    <name evidence="7" type="primary">LOC104598466</name>
</gene>
<dbReference type="GO" id="GO:0003677">
    <property type="term" value="F:DNA binding"/>
    <property type="evidence" value="ECO:0007669"/>
    <property type="project" value="InterPro"/>
</dbReference>
<keyword evidence="4" id="KW-0539">Nucleus</keyword>
<dbReference type="GeneID" id="104598466"/>
<sequence>MEQEPSGTQARSTRKVRYAPKAPPRRTHKPIETKTEVVEDAEAAQSRELLRRVNEASARRGPKVEKKPVQVAFGYGGASPAIRTFGVPRGGTGSSSTSRVEPQVHIPDDNTNESDQKKKKEYVEPWNYYTYYPVTLPLRRPYSGNPELLDEEEFGKDSSDLPYEESTIKPAVELGLMEEGEEQKMFFIQLPDSLPLVKRSASAKGKDMARSSKPLKSVGAADQGCSLEELPPGFMGKMLVYKSGAVKLKLGETLYDVSSGSDCIFAQDVVAINTEDRHCCVIGELYKRAIITPDFDSLLL</sequence>
<dbReference type="FunCoup" id="A0A1U7ZYC6">
    <property type="interactions" value="220"/>
</dbReference>
<dbReference type="InParanoid" id="A0A1U7ZYC6"/>
<evidence type="ECO:0000256" key="5">
    <source>
        <dbReference type="SAM" id="MobiDB-lite"/>
    </source>
</evidence>
<feature type="region of interest" description="Disordered" evidence="5">
    <location>
        <begin position="80"/>
        <end position="119"/>
    </location>
</feature>
<evidence type="ECO:0000256" key="2">
    <source>
        <dbReference type="ARBA" id="ARBA00022478"/>
    </source>
</evidence>
<dbReference type="PANTHER" id="PTHR13408:SF0">
    <property type="entry name" value="DNA-DIRECTED RNA POLYMERASE III SUBUNIT RPC4"/>
    <property type="match status" value="1"/>
</dbReference>
<feature type="compositionally biased region" description="Polar residues" evidence="5">
    <location>
        <begin position="1"/>
        <end position="11"/>
    </location>
</feature>
<evidence type="ECO:0000256" key="4">
    <source>
        <dbReference type="ARBA" id="ARBA00023242"/>
    </source>
</evidence>
<keyword evidence="6" id="KW-1185">Reference proteome</keyword>
<comment type="subcellular location">
    <subcellularLocation>
        <location evidence="1">Nucleus</location>
    </subcellularLocation>
</comment>
<dbReference type="GO" id="GO:0005666">
    <property type="term" value="C:RNA polymerase III complex"/>
    <property type="evidence" value="ECO:0000318"/>
    <property type="project" value="GO_Central"/>
</dbReference>
<dbReference type="Pfam" id="PF05132">
    <property type="entry name" value="RNA_pol_Rpc4"/>
    <property type="match status" value="1"/>
</dbReference>
<organism evidence="6 7">
    <name type="scientific">Nelumbo nucifera</name>
    <name type="common">Sacred lotus</name>
    <dbReference type="NCBI Taxonomy" id="4432"/>
    <lineage>
        <taxon>Eukaryota</taxon>
        <taxon>Viridiplantae</taxon>
        <taxon>Streptophyta</taxon>
        <taxon>Embryophyta</taxon>
        <taxon>Tracheophyta</taxon>
        <taxon>Spermatophyta</taxon>
        <taxon>Magnoliopsida</taxon>
        <taxon>Proteales</taxon>
        <taxon>Nelumbonaceae</taxon>
        <taxon>Nelumbo</taxon>
    </lineage>
</organism>
<accession>A0A1U7ZYC6</accession>
<evidence type="ECO:0000256" key="1">
    <source>
        <dbReference type="ARBA" id="ARBA00004123"/>
    </source>
</evidence>
<dbReference type="KEGG" id="nnu:104598466"/>
<protein>
    <submittedName>
        <fullName evidence="7">DNA-directed RNA polymerase III subunit RPC4</fullName>
    </submittedName>
</protein>
<evidence type="ECO:0000256" key="3">
    <source>
        <dbReference type="ARBA" id="ARBA00023163"/>
    </source>
</evidence>
<proteinExistence type="predicted"/>
<feature type="compositionally biased region" description="Basic residues" evidence="5">
    <location>
        <begin position="12"/>
        <end position="28"/>
    </location>
</feature>
<keyword evidence="2 7" id="KW-0240">DNA-directed RNA polymerase</keyword>
<dbReference type="RefSeq" id="XP_010258842.1">
    <property type="nucleotide sequence ID" value="XM_010260540.2"/>
</dbReference>
<dbReference type="STRING" id="4432.A0A1U7ZYC6"/>
<dbReference type="eggNOG" id="KOG3122">
    <property type="taxonomic scope" value="Eukaryota"/>
</dbReference>
<dbReference type="Proteomes" id="UP000189703">
    <property type="component" value="Unplaced"/>
</dbReference>
<dbReference type="OrthoDB" id="5836119at2759"/>
<feature type="region of interest" description="Disordered" evidence="5">
    <location>
        <begin position="1"/>
        <end position="46"/>
    </location>
</feature>
<dbReference type="GO" id="GO:0042797">
    <property type="term" value="P:tRNA transcription by RNA polymerase III"/>
    <property type="evidence" value="ECO:0000318"/>
    <property type="project" value="GO_Central"/>
</dbReference>
<dbReference type="InterPro" id="IPR007811">
    <property type="entry name" value="RPC4"/>
</dbReference>